<reference evidence="1 2" key="1">
    <citation type="submission" date="2019-01" db="EMBL/GenBank/DDBJ databases">
        <title>Draft genome sequence of Dictyobacter sp. Uno17.</title>
        <authorList>
            <person name="Wang C.M."/>
            <person name="Zheng Y."/>
            <person name="Sakai Y."/>
            <person name="Abe K."/>
            <person name="Yokota A."/>
            <person name="Yabe S."/>
        </authorList>
    </citation>
    <scope>NUCLEOTIDE SEQUENCE [LARGE SCALE GENOMIC DNA]</scope>
    <source>
        <strain evidence="1 2">Uno17</strain>
    </source>
</reference>
<keyword evidence="2" id="KW-1185">Reference proteome</keyword>
<name>A0A5A5TL64_9CHLR</name>
<evidence type="ECO:0000313" key="1">
    <source>
        <dbReference type="EMBL" id="GCF12065.1"/>
    </source>
</evidence>
<protein>
    <submittedName>
        <fullName evidence="1">Uncharacterized protein</fullName>
    </submittedName>
</protein>
<sequence length="102" mass="11349">MAEEQRGERCGGITTDGKVQLCHYLANDDQVRQLLAVIGSYVSHSGLASTRHEVDDITSAIVSATIVRAFDIVETKYQGQGIHPWLLRIAHGMRNEMQARKQ</sequence>
<dbReference type="Proteomes" id="UP000322530">
    <property type="component" value="Unassembled WGS sequence"/>
</dbReference>
<dbReference type="EMBL" id="BIXY01000254">
    <property type="protein sequence ID" value="GCF12065.1"/>
    <property type="molecule type" value="Genomic_DNA"/>
</dbReference>
<proteinExistence type="predicted"/>
<accession>A0A5A5TL64</accession>
<comment type="caution">
    <text evidence="1">The sequence shown here is derived from an EMBL/GenBank/DDBJ whole genome shotgun (WGS) entry which is preliminary data.</text>
</comment>
<evidence type="ECO:0000313" key="2">
    <source>
        <dbReference type="Proteomes" id="UP000322530"/>
    </source>
</evidence>
<organism evidence="1 2">
    <name type="scientific">Dictyobacter arantiisoli</name>
    <dbReference type="NCBI Taxonomy" id="2014874"/>
    <lineage>
        <taxon>Bacteria</taxon>
        <taxon>Bacillati</taxon>
        <taxon>Chloroflexota</taxon>
        <taxon>Ktedonobacteria</taxon>
        <taxon>Ktedonobacterales</taxon>
        <taxon>Dictyobacteraceae</taxon>
        <taxon>Dictyobacter</taxon>
    </lineage>
</organism>
<dbReference type="AlphaFoldDB" id="A0A5A5TL64"/>
<gene>
    <name evidence="1" type="ORF">KDI_56290</name>
</gene>